<dbReference type="CDD" id="cd09917">
    <property type="entry name" value="F-box_SF"/>
    <property type="match status" value="1"/>
</dbReference>
<name>A0ABP9ZDP2_9FUNG</name>
<dbReference type="Proteomes" id="UP001473302">
    <property type="component" value="Unassembled WGS sequence"/>
</dbReference>
<dbReference type="SUPFAM" id="SSF52047">
    <property type="entry name" value="RNI-like"/>
    <property type="match status" value="1"/>
</dbReference>
<accession>A0ABP9ZDP2</accession>
<protein>
    <recommendedName>
        <fullName evidence="3">F-box domain-containing protein</fullName>
    </recommendedName>
</protein>
<organism evidence="1 2">
    <name type="scientific">Mucor flavus</name>
    <dbReference type="NCBI Taxonomy" id="439312"/>
    <lineage>
        <taxon>Eukaryota</taxon>
        <taxon>Fungi</taxon>
        <taxon>Fungi incertae sedis</taxon>
        <taxon>Mucoromycota</taxon>
        <taxon>Mucoromycotina</taxon>
        <taxon>Mucoromycetes</taxon>
        <taxon>Mucorales</taxon>
        <taxon>Mucorineae</taxon>
        <taxon>Mucoraceae</taxon>
        <taxon>Mucor</taxon>
    </lineage>
</organism>
<dbReference type="Gene3D" id="1.20.1280.50">
    <property type="match status" value="1"/>
</dbReference>
<proteinExistence type="predicted"/>
<gene>
    <name evidence="1" type="ORF">MFLAVUS_010749</name>
</gene>
<evidence type="ECO:0000313" key="2">
    <source>
        <dbReference type="Proteomes" id="UP001473302"/>
    </source>
</evidence>
<keyword evidence="2" id="KW-1185">Reference proteome</keyword>
<dbReference type="EMBL" id="BAABUK010000039">
    <property type="protein sequence ID" value="GAA5817206.1"/>
    <property type="molecule type" value="Genomic_DNA"/>
</dbReference>
<evidence type="ECO:0000313" key="1">
    <source>
        <dbReference type="EMBL" id="GAA5817206.1"/>
    </source>
</evidence>
<evidence type="ECO:0008006" key="3">
    <source>
        <dbReference type="Google" id="ProtNLM"/>
    </source>
</evidence>
<sequence>MQRDGWNNLPTDILRIVFYHLEKQVMVSTFPMKFIGIPSRNLLQCQLTCKNWSSLAQSRFYKCVILKKSRQLNLLIDLDDYTKDLVHHIMFDYITHDVNAYTIINSFRKIAFYFTEINSIYTNFSYQNEIWQAVKSERSEGRFAKLHVIPFKPTANYNDIVQYNDVAWDLRDNLRELEVYDVNPVPAKNTERLSHFTSVDAVYFKLRDFNNVYTVDQQIKKNGSVRSVDVVCVGFTNDTYHTPVTLDRDVHILPYIKQLDVRRFLYDCNIYSYVMQVFPNLDKISLTTRKIPDTRTVQSLSTDAAIQFMKYLLRISLLYVTYIPFEDLETVLMEFYDHKRIIKNLDIQYTQNNVTARHSSYLSMWTYIKDRLNIEVRYGKEGPRFILPRLGMIEKNGKNFQRIKMDMGFDVDALKTFVSLGDQSDGRLSNFLSTCPNLKNIYIARTLLRTFGTGLEEQKMPFLQEVELNTLLVYGSFLFDISSHLPSIDNFTINNCRFDDETEDNNITINMPDTDFANIIYSASIYIRSLYLKLTTVENNTTRWFVGNKGCYNTCTENKYQNSLRDKNILSLFIQCKQVAYIRFRIYGFNLDIKTI</sequence>
<reference evidence="1 2" key="1">
    <citation type="submission" date="2024-04" db="EMBL/GenBank/DDBJ databases">
        <title>genome sequences of Mucor flavus KT1a and Helicostylum pulchrum KT1b strains isolated from the surface of a dry-aged beef.</title>
        <authorList>
            <person name="Toyotome T."/>
            <person name="Hosono M."/>
            <person name="Torimaru M."/>
            <person name="Fukuda K."/>
            <person name="Mikami N."/>
        </authorList>
    </citation>
    <scope>NUCLEOTIDE SEQUENCE [LARGE SCALE GENOMIC DNA]</scope>
    <source>
        <strain evidence="1 2">KT1a</strain>
    </source>
</reference>
<dbReference type="SUPFAM" id="SSF81383">
    <property type="entry name" value="F-box domain"/>
    <property type="match status" value="1"/>
</dbReference>
<comment type="caution">
    <text evidence="1">The sequence shown here is derived from an EMBL/GenBank/DDBJ whole genome shotgun (WGS) entry which is preliminary data.</text>
</comment>
<dbReference type="InterPro" id="IPR036047">
    <property type="entry name" value="F-box-like_dom_sf"/>
</dbReference>